<dbReference type="SUPFAM" id="SSF55594">
    <property type="entry name" value="HPr-like"/>
    <property type="match status" value="1"/>
</dbReference>
<comment type="caution">
    <text evidence="1">The sequence shown here is derived from an EMBL/GenBank/DDBJ whole genome shotgun (WGS) entry which is preliminary data.</text>
</comment>
<dbReference type="Proteomes" id="UP000272490">
    <property type="component" value="Unassembled WGS sequence"/>
</dbReference>
<accession>A0A3P3QVT2</accession>
<dbReference type="InterPro" id="IPR035895">
    <property type="entry name" value="HPr-like_sf"/>
</dbReference>
<protein>
    <submittedName>
        <fullName evidence="1">HPr family phosphocarrier protein</fullName>
    </submittedName>
</protein>
<dbReference type="RefSeq" id="WP_128674712.1">
    <property type="nucleotide sequence ID" value="NZ_CAUQHB010000011.1"/>
</dbReference>
<reference evidence="1 2" key="1">
    <citation type="submission" date="2018-11" db="EMBL/GenBank/DDBJ databases">
        <title>Genome sequencing of Lachnoanaerobaculum sp. KCOM 2030 (= ChDC B114).</title>
        <authorList>
            <person name="Kook J.-K."/>
            <person name="Park S.-N."/>
            <person name="Lim Y.K."/>
        </authorList>
    </citation>
    <scope>NUCLEOTIDE SEQUENCE [LARGE SCALE GENOMIC DNA]</scope>
    <source>
        <strain evidence="1 2">KCOM 2030</strain>
    </source>
</reference>
<keyword evidence="2" id="KW-1185">Reference proteome</keyword>
<evidence type="ECO:0000313" key="1">
    <source>
        <dbReference type="EMBL" id="RRJ24828.1"/>
    </source>
</evidence>
<dbReference type="Gene3D" id="3.30.1340.10">
    <property type="entry name" value="HPr-like"/>
    <property type="match status" value="1"/>
</dbReference>
<proteinExistence type="predicted"/>
<sequence>MKERKIRLLSVEDAKNFVKVTTGCDFDVDLYDNSIMIDAKSIIGVLSMDLRHVLTVRYSGENEELEAFLDDHMKGIEKIA</sequence>
<gene>
    <name evidence="1" type="ORF">EHV10_11190</name>
</gene>
<dbReference type="AlphaFoldDB" id="A0A3P3QVT2"/>
<organism evidence="1 2">
    <name type="scientific">Lachnoanaerobaculum gingivalis</name>
    <dbReference type="NCBI Taxonomy" id="2490855"/>
    <lineage>
        <taxon>Bacteria</taxon>
        <taxon>Bacillati</taxon>
        <taxon>Bacillota</taxon>
        <taxon>Clostridia</taxon>
        <taxon>Lachnospirales</taxon>
        <taxon>Lachnospiraceae</taxon>
        <taxon>Lachnoanaerobaculum</taxon>
    </lineage>
</organism>
<dbReference type="OrthoDB" id="1858199at2"/>
<evidence type="ECO:0000313" key="2">
    <source>
        <dbReference type="Proteomes" id="UP000272490"/>
    </source>
</evidence>
<name>A0A3P3QVT2_9FIRM</name>
<dbReference type="EMBL" id="RRCO01000005">
    <property type="protein sequence ID" value="RRJ24828.1"/>
    <property type="molecule type" value="Genomic_DNA"/>
</dbReference>